<feature type="signal peptide" evidence="10">
    <location>
        <begin position="1"/>
        <end position="23"/>
    </location>
</feature>
<dbReference type="AlphaFoldDB" id="A0A5E4PWI3"/>
<reference evidence="11 12" key="1">
    <citation type="submission" date="2017-07" db="EMBL/GenBank/DDBJ databases">
        <authorList>
            <person name="Talla V."/>
            <person name="Backstrom N."/>
        </authorList>
    </citation>
    <scope>NUCLEOTIDE SEQUENCE [LARGE SCALE GENOMIC DNA]</scope>
</reference>
<dbReference type="Proteomes" id="UP000324832">
    <property type="component" value="Unassembled WGS sequence"/>
</dbReference>
<keyword evidence="9" id="KW-0812">Transmembrane</keyword>
<dbReference type="InterPro" id="IPR001548">
    <property type="entry name" value="Peptidase_M2"/>
</dbReference>
<feature type="chain" id="PRO_5022869460" description="Angiotensin-converting enzyme" evidence="10">
    <location>
        <begin position="24"/>
        <end position="718"/>
    </location>
</feature>
<evidence type="ECO:0000256" key="8">
    <source>
        <dbReference type="PIRSR" id="PIRSR601548-8"/>
    </source>
</evidence>
<dbReference type="GO" id="GO:0005886">
    <property type="term" value="C:plasma membrane"/>
    <property type="evidence" value="ECO:0007669"/>
    <property type="project" value="TreeGrafter"/>
</dbReference>
<evidence type="ECO:0000256" key="9">
    <source>
        <dbReference type="SAM" id="Phobius"/>
    </source>
</evidence>
<keyword evidence="2 10" id="KW-0732">Signal</keyword>
<evidence type="ECO:0008006" key="13">
    <source>
        <dbReference type="Google" id="ProtNLM"/>
    </source>
</evidence>
<dbReference type="OrthoDB" id="7361988at2759"/>
<keyword evidence="9" id="KW-1133">Transmembrane helix</keyword>
<evidence type="ECO:0000256" key="4">
    <source>
        <dbReference type="ARBA" id="ARBA00023180"/>
    </source>
</evidence>
<proteinExistence type="inferred from homology"/>
<evidence type="ECO:0000256" key="7">
    <source>
        <dbReference type="PIRSR" id="PIRSR601548-4"/>
    </source>
</evidence>
<evidence type="ECO:0000256" key="5">
    <source>
        <dbReference type="PIRSR" id="PIRSR601548-10"/>
    </source>
</evidence>
<evidence type="ECO:0000313" key="12">
    <source>
        <dbReference type="Proteomes" id="UP000324832"/>
    </source>
</evidence>
<dbReference type="GO" id="GO:0006508">
    <property type="term" value="P:proteolysis"/>
    <property type="evidence" value="ECO:0007669"/>
    <property type="project" value="InterPro"/>
</dbReference>
<sequence>MRAALSFLCVCFYALLSSGTTSGDDTRWLLSLLDLVEFDYQDQCGQRATAAWDELTGNSKGLSLKMERDKSFGIFARQQKMDVKTAFKSQSLTSSDDILRRRVKLLLQPGDSIMETEQWIRLVTFADYSINRLRFATDYDCGPTNCTLRELHNSLAREQDEEILKRMKLSWEKKLPDLTEYLENILPLLRNASKENLYNSVEEYWDALGEYEGGLLKAREIWDNVKPLYMKLQKYVALRLKGSEAVGKPIPIHLLKSLMGDDWSNLIEILLPKHSDIYQKVYANLHLMDMGGLNAFKEAEKLIRHLNFGEIPTEILTESDYNGTCPTNIVDWCQPNKIRFVTCKDVSIANFIEAHEAAMKIKYKLIAATHSNNTYILREAPRYSAVYEAIPGFVSLLSLNPHSLDRAGLYPLDKFTYNPNYHRLVLQLIIALRDLPKLNFYMAADEWRLRLLMGKIPMPQIFDSWREFRKNFSYIESSNDDVLGDPYVLTNKPLVGKFMGLILKYQLYQSFAEELMLDDSDLISHVADRNQRLVDVMMQGYDLVWTEMVSDLLAKRENGLEYTAMTDYFRLLDEYLDSQLDPASETNFDDYVEPPSEVDDSQNEIFVEPEITNKEVVHEEVQTHENIDENIIDTDDESNAKFSLETSTVGVLEIKNPVPAEDQKNTEGNPTEASYNVYWWLGVGVAITVLVILVAIIVRKRHNHRKQLERQRRQHTRA</sequence>
<keyword evidence="4 5" id="KW-0325">Glycoprotein</keyword>
<feature type="binding site" evidence="6">
    <location>
        <position position="388"/>
    </location>
    <ligand>
        <name>Zn(2+)</name>
        <dbReference type="ChEBI" id="CHEBI:29105"/>
        <label>1</label>
        <note>catalytic</note>
    </ligand>
</feature>
<keyword evidence="3 7" id="KW-1015">Disulfide bond</keyword>
<keyword evidence="6" id="KW-0479">Metal-binding</keyword>
<dbReference type="PANTHER" id="PTHR10514">
    <property type="entry name" value="ANGIOTENSIN-CONVERTING ENZYME"/>
    <property type="match status" value="1"/>
</dbReference>
<gene>
    <name evidence="11" type="ORF">LSINAPIS_LOCUS2851</name>
</gene>
<dbReference type="GO" id="GO:0008237">
    <property type="term" value="F:metallopeptidase activity"/>
    <property type="evidence" value="ECO:0007669"/>
    <property type="project" value="InterPro"/>
</dbReference>
<name>A0A5E4PWI3_9NEOP</name>
<dbReference type="EMBL" id="FZQP02000637">
    <property type="protein sequence ID" value="VVC89802.1"/>
    <property type="molecule type" value="Genomic_DNA"/>
</dbReference>
<keyword evidence="9" id="KW-0472">Membrane</keyword>
<dbReference type="PANTHER" id="PTHR10514:SF44">
    <property type="entry name" value="ANGIOTENSIN-CONVERTING ENZYME-RELATED"/>
    <property type="match status" value="1"/>
</dbReference>
<accession>A0A5E4PWI3</accession>
<comment type="similarity">
    <text evidence="1">Belongs to the peptidase M2 family.</text>
</comment>
<evidence type="ECO:0000256" key="2">
    <source>
        <dbReference type="ARBA" id="ARBA00022729"/>
    </source>
</evidence>
<feature type="binding site" evidence="8">
    <location>
        <position position="388"/>
    </location>
    <ligand>
        <name>Zn(2+)</name>
        <dbReference type="ChEBI" id="CHEBI:29105"/>
        <label>2</label>
        <note>catalytic</note>
    </ligand>
</feature>
<dbReference type="Pfam" id="PF01401">
    <property type="entry name" value="Peptidase_M2"/>
    <property type="match status" value="1"/>
</dbReference>
<evidence type="ECO:0000256" key="6">
    <source>
        <dbReference type="PIRSR" id="PIRSR601548-3"/>
    </source>
</evidence>
<dbReference type="GO" id="GO:0005615">
    <property type="term" value="C:extracellular space"/>
    <property type="evidence" value="ECO:0007669"/>
    <property type="project" value="TreeGrafter"/>
</dbReference>
<organism evidence="11 12">
    <name type="scientific">Leptidea sinapis</name>
    <dbReference type="NCBI Taxonomy" id="189913"/>
    <lineage>
        <taxon>Eukaryota</taxon>
        <taxon>Metazoa</taxon>
        <taxon>Ecdysozoa</taxon>
        <taxon>Arthropoda</taxon>
        <taxon>Hexapoda</taxon>
        <taxon>Insecta</taxon>
        <taxon>Pterygota</taxon>
        <taxon>Neoptera</taxon>
        <taxon>Endopterygota</taxon>
        <taxon>Lepidoptera</taxon>
        <taxon>Glossata</taxon>
        <taxon>Ditrysia</taxon>
        <taxon>Papilionoidea</taxon>
        <taxon>Pieridae</taxon>
        <taxon>Dismorphiinae</taxon>
        <taxon>Leptidea</taxon>
    </lineage>
</organism>
<feature type="transmembrane region" description="Helical" evidence="9">
    <location>
        <begin position="677"/>
        <end position="698"/>
    </location>
</feature>
<evidence type="ECO:0000256" key="10">
    <source>
        <dbReference type="SAM" id="SignalP"/>
    </source>
</evidence>
<feature type="glycosylation site" description="N-linked (GlcNAc...) asparagine; partial" evidence="5">
    <location>
        <position position="558"/>
    </location>
</feature>
<evidence type="ECO:0000256" key="3">
    <source>
        <dbReference type="ARBA" id="ARBA00023157"/>
    </source>
</evidence>
<keyword evidence="12" id="KW-1185">Reference proteome</keyword>
<evidence type="ECO:0000256" key="1">
    <source>
        <dbReference type="ARBA" id="ARBA00008139"/>
    </source>
</evidence>
<dbReference type="SUPFAM" id="SSF55486">
    <property type="entry name" value="Metalloproteases ('zincins'), catalytic domain"/>
    <property type="match status" value="1"/>
</dbReference>
<keyword evidence="6" id="KW-0862">Zinc</keyword>
<evidence type="ECO:0000313" key="11">
    <source>
        <dbReference type="EMBL" id="VVC89802.1"/>
    </source>
</evidence>
<protein>
    <recommendedName>
        <fullName evidence="13">Angiotensin-converting enzyme</fullName>
    </recommendedName>
</protein>
<dbReference type="GO" id="GO:0008241">
    <property type="term" value="F:peptidyl-dipeptidase activity"/>
    <property type="evidence" value="ECO:0007669"/>
    <property type="project" value="InterPro"/>
</dbReference>
<feature type="disulfide bond" evidence="7">
    <location>
        <begin position="325"/>
        <end position="343"/>
    </location>
</feature>